<name>K0T182_THAOC</name>
<dbReference type="OrthoDB" id="206656at2759"/>
<dbReference type="OMA" id="LVMHYLL"/>
<proteinExistence type="predicted"/>
<protein>
    <submittedName>
        <fullName evidence="2">Uncharacterized protein</fullName>
    </submittedName>
</protein>
<reference evidence="2 3" key="1">
    <citation type="journal article" date="2012" name="Genome Biol.">
        <title>Genome and low-iron response of an oceanic diatom adapted to chronic iron limitation.</title>
        <authorList>
            <person name="Lommer M."/>
            <person name="Specht M."/>
            <person name="Roy A.S."/>
            <person name="Kraemer L."/>
            <person name="Andreson R."/>
            <person name="Gutowska M.A."/>
            <person name="Wolf J."/>
            <person name="Bergner S.V."/>
            <person name="Schilhabel M.B."/>
            <person name="Klostermeier U.C."/>
            <person name="Beiko R.G."/>
            <person name="Rosenstiel P."/>
            <person name="Hippler M."/>
            <person name="Laroche J."/>
        </authorList>
    </citation>
    <scope>NUCLEOTIDE SEQUENCE [LARGE SCALE GENOMIC DNA]</scope>
    <source>
        <strain evidence="2 3">CCMP1005</strain>
    </source>
</reference>
<dbReference type="eggNOG" id="ENOG502T190">
    <property type="taxonomic scope" value="Eukaryota"/>
</dbReference>
<organism evidence="2 3">
    <name type="scientific">Thalassiosira oceanica</name>
    <name type="common">Marine diatom</name>
    <dbReference type="NCBI Taxonomy" id="159749"/>
    <lineage>
        <taxon>Eukaryota</taxon>
        <taxon>Sar</taxon>
        <taxon>Stramenopiles</taxon>
        <taxon>Ochrophyta</taxon>
        <taxon>Bacillariophyta</taxon>
        <taxon>Coscinodiscophyceae</taxon>
        <taxon>Thalassiosirophycidae</taxon>
        <taxon>Thalassiosirales</taxon>
        <taxon>Thalassiosiraceae</taxon>
        <taxon>Thalassiosira</taxon>
    </lineage>
</organism>
<dbReference type="EMBL" id="AGNL01007153">
    <property type="protein sequence ID" value="EJK71505.1"/>
    <property type="molecule type" value="Genomic_DNA"/>
</dbReference>
<evidence type="ECO:0000256" key="1">
    <source>
        <dbReference type="SAM" id="Phobius"/>
    </source>
</evidence>
<feature type="transmembrane region" description="Helical" evidence="1">
    <location>
        <begin position="369"/>
        <end position="394"/>
    </location>
</feature>
<dbReference type="Proteomes" id="UP000266841">
    <property type="component" value="Unassembled WGS sequence"/>
</dbReference>
<comment type="caution">
    <text evidence="2">The sequence shown here is derived from an EMBL/GenBank/DDBJ whole genome shotgun (WGS) entry which is preliminary data.</text>
</comment>
<accession>K0T182</accession>
<keyword evidence="3" id="KW-1185">Reference proteome</keyword>
<feature type="transmembrane region" description="Helical" evidence="1">
    <location>
        <begin position="238"/>
        <end position="257"/>
    </location>
</feature>
<evidence type="ECO:0000313" key="3">
    <source>
        <dbReference type="Proteomes" id="UP000266841"/>
    </source>
</evidence>
<keyword evidence="1" id="KW-0812">Transmembrane</keyword>
<sequence>MARSVLLLGSSGGGTATLGHTDAVDVITTIHLELLKLRGCSGISRAIFVSLCDGSGFDCIHEDHWLPSKESRRGPLASLYTVGFGTSTQHTQGQLQVENVCTGPLTYINYLAKNLDDQLAQIIRDDDGFPSAIISISSSTVIHDSSLKACSELNPPVAGSGGTSLSNIASAFDLRIIGNSGGSVASTTITKAKGWAQGLSNEWGVAYDDSYEPEGFAKSAPSQSNNQPIPSLKSILEAALPSFLVLCIANFALDSFGGVAKERTSIDRFRGDEDILRFVLRCIVPGTICCILAATSRNTDTKSDQSTLIQTSTLAGILSSAAAFHGMGDSMGGGAMAGLVAGSTVPKSLNYASILCRRYNVTATMTNCILGGGVGIVIGLGMHISGLSFALSLLTGMIRQTIRFEILAVPDIELSSIEKVLPYLLVKVVCPVITLLQNVFENVASLGALSSTLFDVQGHCSETFLPIPIGLGFFSGCVFVYGSKVGWYHSAFLPLILLEMDSSGEASLLGAMDQCTLVMICAGICSANLLSRPKKTQDRAGDGQSSLARQALKTNLCCGDFIVSG</sequence>
<gene>
    <name evidence="2" type="ORF">THAOC_07048</name>
</gene>
<dbReference type="AlphaFoldDB" id="K0T182"/>
<evidence type="ECO:0000313" key="2">
    <source>
        <dbReference type="EMBL" id="EJK71505.1"/>
    </source>
</evidence>
<keyword evidence="1" id="KW-0472">Membrane</keyword>
<keyword evidence="1" id="KW-1133">Transmembrane helix</keyword>